<dbReference type="STRING" id="29343.CCDG5_0817"/>
<keyword evidence="10" id="KW-1185">Reference proteome</keyword>
<evidence type="ECO:0000256" key="1">
    <source>
        <dbReference type="ARBA" id="ARBA00004651"/>
    </source>
</evidence>
<dbReference type="PATRIC" id="fig|29343.3.peg.864"/>
<accession>A0A078KJX8</accession>
<keyword evidence="4 7" id="KW-0812">Transmembrane</keyword>
<dbReference type="PANTHER" id="PTHR43744">
    <property type="entry name" value="ABC TRANSPORTER PERMEASE PROTEIN MG189-RELATED-RELATED"/>
    <property type="match status" value="1"/>
</dbReference>
<keyword evidence="3" id="KW-1003">Cell membrane</keyword>
<sequence length="277" mass="31004">MKKKTKPSQVILIIVLFIIALIQIFPLFWLIEFSLKSNAEIFSTNPLGLPKAFRWSNYTQALFSGGLLNYFINSVFYVTVTIVVAGLLSSMSAYAIARLNWKLNGFSYTFFALGIMIPLQAVLLPLFLVLNHLKLLNTYWALLIPYITFAIPMSIMILCGFYTSIPRDIEEAAFMDGCNIYQVFFRIILPIVKPAIATVSIFTFLGTWNELMFANTFVNSAHYRTLPVGIYSFAGEFSTNWGVIGAGMVIATIPTLIIYFFLSDQVQSSIVVGAVKG</sequence>
<reference evidence="10" key="1">
    <citation type="submission" date="2014-07" db="EMBL/GenBank/DDBJ databases">
        <authorList>
            <person name="Wibberg D."/>
        </authorList>
    </citation>
    <scope>NUCLEOTIDE SEQUENCE [LARGE SCALE GENOMIC DNA]</scope>
    <source>
        <strain evidence="10">DG5</strain>
    </source>
</reference>
<feature type="domain" description="ABC transmembrane type-1" evidence="8">
    <location>
        <begin position="71"/>
        <end position="262"/>
    </location>
</feature>
<keyword evidence="5 7" id="KW-1133">Transmembrane helix</keyword>
<dbReference type="AlphaFoldDB" id="A0A078KJX8"/>
<proteinExistence type="inferred from homology"/>
<comment type="similarity">
    <text evidence="7">Belongs to the binding-protein-dependent transport system permease family.</text>
</comment>
<name>A0A078KJX8_9FIRM</name>
<dbReference type="KEGG" id="ccel:CCDG5_0817"/>
<evidence type="ECO:0000256" key="5">
    <source>
        <dbReference type="ARBA" id="ARBA00022989"/>
    </source>
</evidence>
<protein>
    <submittedName>
        <fullName evidence="9">Binding-protein-dependent transport system inner membrane protein</fullName>
    </submittedName>
</protein>
<dbReference type="InterPro" id="IPR000515">
    <property type="entry name" value="MetI-like"/>
</dbReference>
<dbReference type="SUPFAM" id="SSF161098">
    <property type="entry name" value="MetI-like"/>
    <property type="match status" value="1"/>
</dbReference>
<dbReference type="CDD" id="cd06261">
    <property type="entry name" value="TM_PBP2"/>
    <property type="match status" value="1"/>
</dbReference>
<evidence type="ECO:0000256" key="3">
    <source>
        <dbReference type="ARBA" id="ARBA00022475"/>
    </source>
</evidence>
<gene>
    <name evidence="9" type="ORF">CCDG5_0817</name>
</gene>
<dbReference type="EMBL" id="LM995447">
    <property type="protein sequence ID" value="CDZ23946.1"/>
    <property type="molecule type" value="Genomic_DNA"/>
</dbReference>
<dbReference type="Proteomes" id="UP000032431">
    <property type="component" value="Chromosome I"/>
</dbReference>
<feature type="transmembrane region" description="Helical" evidence="7">
    <location>
        <begin position="183"/>
        <end position="205"/>
    </location>
</feature>
<dbReference type="InterPro" id="IPR035906">
    <property type="entry name" value="MetI-like_sf"/>
</dbReference>
<feature type="transmembrane region" description="Helical" evidence="7">
    <location>
        <begin position="75"/>
        <end position="96"/>
    </location>
</feature>
<dbReference type="GO" id="GO:0055085">
    <property type="term" value="P:transmembrane transport"/>
    <property type="evidence" value="ECO:0007669"/>
    <property type="project" value="InterPro"/>
</dbReference>
<feature type="transmembrane region" description="Helical" evidence="7">
    <location>
        <begin position="139"/>
        <end position="162"/>
    </location>
</feature>
<dbReference type="OrthoDB" id="42677at2"/>
<dbReference type="GO" id="GO:0005886">
    <property type="term" value="C:plasma membrane"/>
    <property type="evidence" value="ECO:0007669"/>
    <property type="project" value="UniProtKB-SubCell"/>
</dbReference>
<dbReference type="Gene3D" id="1.10.3720.10">
    <property type="entry name" value="MetI-like"/>
    <property type="match status" value="1"/>
</dbReference>
<dbReference type="PROSITE" id="PS50928">
    <property type="entry name" value="ABC_TM1"/>
    <property type="match status" value="1"/>
</dbReference>
<dbReference type="PANTHER" id="PTHR43744:SF12">
    <property type="entry name" value="ABC TRANSPORTER PERMEASE PROTEIN MG189-RELATED"/>
    <property type="match status" value="1"/>
</dbReference>
<evidence type="ECO:0000313" key="10">
    <source>
        <dbReference type="Proteomes" id="UP000032431"/>
    </source>
</evidence>
<keyword evidence="2 7" id="KW-0813">Transport</keyword>
<evidence type="ECO:0000313" key="9">
    <source>
        <dbReference type="EMBL" id="CDZ23946.1"/>
    </source>
</evidence>
<evidence type="ECO:0000256" key="7">
    <source>
        <dbReference type="RuleBase" id="RU363032"/>
    </source>
</evidence>
<comment type="subcellular location">
    <subcellularLocation>
        <location evidence="1 7">Cell membrane</location>
        <topology evidence="1 7">Multi-pass membrane protein</topology>
    </subcellularLocation>
</comment>
<evidence type="ECO:0000256" key="6">
    <source>
        <dbReference type="ARBA" id="ARBA00023136"/>
    </source>
</evidence>
<evidence type="ECO:0000259" key="8">
    <source>
        <dbReference type="PROSITE" id="PS50928"/>
    </source>
</evidence>
<evidence type="ECO:0000256" key="4">
    <source>
        <dbReference type="ARBA" id="ARBA00022692"/>
    </source>
</evidence>
<feature type="transmembrane region" description="Helical" evidence="7">
    <location>
        <begin position="241"/>
        <end position="262"/>
    </location>
</feature>
<evidence type="ECO:0000256" key="2">
    <source>
        <dbReference type="ARBA" id="ARBA00022448"/>
    </source>
</evidence>
<feature type="transmembrane region" description="Helical" evidence="7">
    <location>
        <begin position="108"/>
        <end position="133"/>
    </location>
</feature>
<organism evidence="9 10">
    <name type="scientific">[Clostridium] cellulosi</name>
    <dbReference type="NCBI Taxonomy" id="29343"/>
    <lineage>
        <taxon>Bacteria</taxon>
        <taxon>Bacillati</taxon>
        <taxon>Bacillota</taxon>
        <taxon>Clostridia</taxon>
        <taxon>Eubacteriales</taxon>
        <taxon>Oscillospiraceae</taxon>
        <taxon>Oscillospiraceae incertae sedis</taxon>
    </lineage>
</organism>
<feature type="transmembrane region" description="Helical" evidence="7">
    <location>
        <begin position="12"/>
        <end position="31"/>
    </location>
</feature>
<dbReference type="HOGENOM" id="CLU_016047_1_2_9"/>
<dbReference type="Pfam" id="PF00528">
    <property type="entry name" value="BPD_transp_1"/>
    <property type="match status" value="1"/>
</dbReference>
<keyword evidence="6 7" id="KW-0472">Membrane</keyword>